<dbReference type="InterPro" id="IPR036412">
    <property type="entry name" value="HAD-like_sf"/>
</dbReference>
<reference evidence="5" key="2">
    <citation type="journal article" date="2014" name="ISME J.">
        <title>Microbial stratification in low pH oxic and suboxic macroscopic growths along an acid mine drainage.</title>
        <authorList>
            <person name="Mendez-Garcia C."/>
            <person name="Mesa V."/>
            <person name="Sprenger R.R."/>
            <person name="Richter M."/>
            <person name="Diez M.S."/>
            <person name="Solano J."/>
            <person name="Bargiela R."/>
            <person name="Golyshina O.V."/>
            <person name="Manteca A."/>
            <person name="Ramos J.L."/>
            <person name="Gallego J.R."/>
            <person name="Llorente I."/>
            <person name="Martins Dos Santos V.A."/>
            <person name="Jensen O.N."/>
            <person name="Pelaez A.I."/>
            <person name="Sanchez J."/>
            <person name="Ferrer M."/>
        </authorList>
    </citation>
    <scope>NUCLEOTIDE SEQUENCE</scope>
</reference>
<dbReference type="Gene3D" id="1.10.150.520">
    <property type="match status" value="1"/>
</dbReference>
<dbReference type="PANTHER" id="PTHR46470">
    <property type="entry name" value="N-ACYLNEURAMINATE-9-PHOSPHATASE"/>
    <property type="match status" value="1"/>
</dbReference>
<dbReference type="PANTHER" id="PTHR46470:SF2">
    <property type="entry name" value="GLYCERALDEHYDE 3-PHOSPHATE PHOSPHATASE"/>
    <property type="match status" value="1"/>
</dbReference>
<protein>
    <submittedName>
        <fullName evidence="5">Haloacid dehalogenase-like hydrolase domain protein</fullName>
        <ecNumber evidence="5">3.-.-.-</ecNumber>
    </submittedName>
</protein>
<accession>T1ADC1</accession>
<dbReference type="InterPro" id="IPR051400">
    <property type="entry name" value="HAD-like_hydrolase"/>
</dbReference>
<dbReference type="InterPro" id="IPR041492">
    <property type="entry name" value="HAD_2"/>
</dbReference>
<evidence type="ECO:0000313" key="5">
    <source>
        <dbReference type="EMBL" id="EQD55107.1"/>
    </source>
</evidence>
<keyword evidence="3 5" id="KW-0378">Hydrolase</keyword>
<dbReference type="InterPro" id="IPR023214">
    <property type="entry name" value="HAD_sf"/>
</dbReference>
<name>T1ADC1_9ZZZZ</name>
<dbReference type="AlphaFoldDB" id="T1ADC1"/>
<dbReference type="PRINTS" id="PR00413">
    <property type="entry name" value="HADHALOGNASE"/>
</dbReference>
<evidence type="ECO:0000256" key="2">
    <source>
        <dbReference type="ARBA" id="ARBA00022723"/>
    </source>
</evidence>
<comment type="caution">
    <text evidence="5">The sequence shown here is derived from an EMBL/GenBank/DDBJ whole genome shotgun (WGS) entry which is preliminary data.</text>
</comment>
<dbReference type="SUPFAM" id="SSF56784">
    <property type="entry name" value="HAD-like"/>
    <property type="match status" value="1"/>
</dbReference>
<keyword evidence="4" id="KW-0460">Magnesium</keyword>
<dbReference type="InterPro" id="IPR006439">
    <property type="entry name" value="HAD-SF_hydro_IA"/>
</dbReference>
<dbReference type="EC" id="3.-.-.-" evidence="5"/>
<proteinExistence type="predicted"/>
<dbReference type="Gene3D" id="3.40.50.1000">
    <property type="entry name" value="HAD superfamily/HAD-like"/>
    <property type="match status" value="1"/>
</dbReference>
<evidence type="ECO:0000256" key="3">
    <source>
        <dbReference type="ARBA" id="ARBA00022801"/>
    </source>
</evidence>
<organism evidence="5">
    <name type="scientific">mine drainage metagenome</name>
    <dbReference type="NCBI Taxonomy" id="410659"/>
    <lineage>
        <taxon>unclassified sequences</taxon>
        <taxon>metagenomes</taxon>
        <taxon>ecological metagenomes</taxon>
    </lineage>
</organism>
<dbReference type="GO" id="GO:0044281">
    <property type="term" value="P:small molecule metabolic process"/>
    <property type="evidence" value="ECO:0007669"/>
    <property type="project" value="UniProtKB-ARBA"/>
</dbReference>
<evidence type="ECO:0000256" key="1">
    <source>
        <dbReference type="ARBA" id="ARBA00001946"/>
    </source>
</evidence>
<reference evidence="5" key="1">
    <citation type="submission" date="2013-08" db="EMBL/GenBank/DDBJ databases">
        <authorList>
            <person name="Mendez C."/>
            <person name="Richter M."/>
            <person name="Ferrer M."/>
            <person name="Sanchez J."/>
        </authorList>
    </citation>
    <scope>NUCLEOTIDE SEQUENCE</scope>
</reference>
<gene>
    <name evidence="5" type="ORF">B1B_09380</name>
</gene>
<dbReference type="EMBL" id="AUZY01006194">
    <property type="protein sequence ID" value="EQD55107.1"/>
    <property type="molecule type" value="Genomic_DNA"/>
</dbReference>
<dbReference type="NCBIfam" id="TIGR01509">
    <property type="entry name" value="HAD-SF-IA-v3"/>
    <property type="match status" value="1"/>
</dbReference>
<dbReference type="GO" id="GO:0016791">
    <property type="term" value="F:phosphatase activity"/>
    <property type="evidence" value="ECO:0007669"/>
    <property type="project" value="TreeGrafter"/>
</dbReference>
<dbReference type="InterPro" id="IPR006549">
    <property type="entry name" value="HAD-SF_hydro_IIIA"/>
</dbReference>
<dbReference type="Pfam" id="PF13419">
    <property type="entry name" value="HAD_2"/>
    <property type="match status" value="1"/>
</dbReference>
<dbReference type="GO" id="GO:0046872">
    <property type="term" value="F:metal ion binding"/>
    <property type="evidence" value="ECO:0007669"/>
    <property type="project" value="UniProtKB-KW"/>
</dbReference>
<dbReference type="NCBIfam" id="TIGR01549">
    <property type="entry name" value="HAD-SF-IA-v1"/>
    <property type="match status" value="1"/>
</dbReference>
<dbReference type="NCBIfam" id="TIGR01662">
    <property type="entry name" value="HAD-SF-IIIA"/>
    <property type="match status" value="1"/>
</dbReference>
<evidence type="ECO:0000256" key="4">
    <source>
        <dbReference type="ARBA" id="ARBA00022842"/>
    </source>
</evidence>
<comment type="cofactor">
    <cofactor evidence="1">
        <name>Mg(2+)</name>
        <dbReference type="ChEBI" id="CHEBI:18420"/>
    </cofactor>
</comment>
<keyword evidence="2" id="KW-0479">Metal-binding</keyword>
<sequence length="208" mass="23213">MAWDEAVDEYDRRLALLHPLVLQGTLSSSESRRVRLRSIFGAVGLDPDPATLREAEIVYAARYHALRRSVPGSIPLLRSLRSHGLRIGVVTNHQAAPQREKLRELGLYALIDQITISEEAGAVKPEPKIFESALREASVEPSEAVMVGDSWENDVLGARRAGIRPIWFRRGTMGLPDRTVQTLRSFRPLDRARSVILTPPPGRPRRTG</sequence>